<evidence type="ECO:0000256" key="10">
    <source>
        <dbReference type="HAMAP-Rule" id="MF_00454"/>
    </source>
</evidence>
<dbReference type="STRING" id="553311.SAMN05216231_1270"/>
<dbReference type="PANTHER" id="PTHR28259:SF1">
    <property type="entry name" value="FLUORIDE EXPORT PROTEIN 1-RELATED"/>
    <property type="match status" value="1"/>
</dbReference>
<gene>
    <name evidence="10" type="primary">fluC</name>
    <name evidence="10" type="synonym">crcB</name>
    <name evidence="11" type="ORF">SAMN05216231_1270</name>
</gene>
<evidence type="ECO:0000256" key="2">
    <source>
        <dbReference type="ARBA" id="ARBA00022475"/>
    </source>
</evidence>
<comment type="activity regulation">
    <text evidence="10">Na(+) is not transported, but it plays an essential structural role and its presence is essential for fluoride channel function.</text>
</comment>
<evidence type="ECO:0000313" key="12">
    <source>
        <dbReference type="Proteomes" id="UP000199444"/>
    </source>
</evidence>
<keyword evidence="10" id="KW-0813">Transport</keyword>
<name>A0A1H0ZK70_9BACI</name>
<dbReference type="PANTHER" id="PTHR28259">
    <property type="entry name" value="FLUORIDE EXPORT PROTEIN 1-RELATED"/>
    <property type="match status" value="1"/>
</dbReference>
<keyword evidence="3 10" id="KW-0812">Transmembrane</keyword>
<evidence type="ECO:0000256" key="7">
    <source>
        <dbReference type="ARBA" id="ARBA00035120"/>
    </source>
</evidence>
<evidence type="ECO:0000256" key="1">
    <source>
        <dbReference type="ARBA" id="ARBA00004651"/>
    </source>
</evidence>
<evidence type="ECO:0000256" key="9">
    <source>
        <dbReference type="ARBA" id="ARBA00049940"/>
    </source>
</evidence>
<evidence type="ECO:0000256" key="8">
    <source>
        <dbReference type="ARBA" id="ARBA00035585"/>
    </source>
</evidence>
<keyword evidence="12" id="KW-1185">Reference proteome</keyword>
<dbReference type="RefSeq" id="WP_092492074.1">
    <property type="nucleotide sequence ID" value="NZ_FNKD01000001.1"/>
</dbReference>
<reference evidence="11 12" key="1">
    <citation type="submission" date="2016-10" db="EMBL/GenBank/DDBJ databases">
        <authorList>
            <person name="de Groot N.N."/>
        </authorList>
    </citation>
    <scope>NUCLEOTIDE SEQUENCE [LARGE SCALE GENOMIC DNA]</scope>
    <source>
        <strain evidence="11 12">CGMCC 1.10449</strain>
    </source>
</reference>
<comment type="subcellular location">
    <subcellularLocation>
        <location evidence="1 10">Cell membrane</location>
        <topology evidence="1 10">Multi-pass membrane protein</topology>
    </subcellularLocation>
</comment>
<feature type="transmembrane region" description="Helical" evidence="10">
    <location>
        <begin position="89"/>
        <end position="110"/>
    </location>
</feature>
<evidence type="ECO:0000256" key="6">
    <source>
        <dbReference type="ARBA" id="ARBA00023303"/>
    </source>
</evidence>
<keyword evidence="4 10" id="KW-1133">Transmembrane helix</keyword>
<dbReference type="Proteomes" id="UP000199444">
    <property type="component" value="Unassembled WGS sequence"/>
</dbReference>
<comment type="catalytic activity">
    <reaction evidence="8">
        <text>fluoride(in) = fluoride(out)</text>
        <dbReference type="Rhea" id="RHEA:76159"/>
        <dbReference type="ChEBI" id="CHEBI:17051"/>
    </reaction>
    <physiologicalReaction direction="left-to-right" evidence="8">
        <dbReference type="Rhea" id="RHEA:76160"/>
    </physiologicalReaction>
</comment>
<organism evidence="11 12">
    <name type="scientific">Virgibacillus salinus</name>
    <dbReference type="NCBI Taxonomy" id="553311"/>
    <lineage>
        <taxon>Bacteria</taxon>
        <taxon>Bacillati</taxon>
        <taxon>Bacillota</taxon>
        <taxon>Bacilli</taxon>
        <taxon>Bacillales</taxon>
        <taxon>Bacillaceae</taxon>
        <taxon>Virgibacillus</taxon>
    </lineage>
</organism>
<comment type="similarity">
    <text evidence="7 10">Belongs to the fluoride channel Fluc/FEX (TC 1.A.43) family.</text>
</comment>
<keyword evidence="2 10" id="KW-1003">Cell membrane</keyword>
<feature type="transmembrane region" description="Helical" evidence="10">
    <location>
        <begin position="32"/>
        <end position="50"/>
    </location>
</feature>
<proteinExistence type="inferred from homology"/>
<comment type="function">
    <text evidence="9 10">Fluoride-specific ion channel. Important for reducing fluoride concentration in the cell, thus reducing its toxicity.</text>
</comment>
<keyword evidence="5 10" id="KW-0472">Membrane</keyword>
<dbReference type="InterPro" id="IPR003691">
    <property type="entry name" value="FluC"/>
</dbReference>
<evidence type="ECO:0000313" key="11">
    <source>
        <dbReference type="EMBL" id="SDQ27476.1"/>
    </source>
</evidence>
<dbReference type="HAMAP" id="MF_00454">
    <property type="entry name" value="FluC"/>
    <property type="match status" value="1"/>
</dbReference>
<protein>
    <recommendedName>
        <fullName evidence="10">Fluoride-specific ion channel FluC</fullName>
    </recommendedName>
</protein>
<feature type="binding site" evidence="10">
    <location>
        <position position="71"/>
    </location>
    <ligand>
        <name>Na(+)</name>
        <dbReference type="ChEBI" id="CHEBI:29101"/>
        <note>structural</note>
    </ligand>
</feature>
<dbReference type="GO" id="GO:0140114">
    <property type="term" value="P:cellular detoxification of fluoride"/>
    <property type="evidence" value="ECO:0007669"/>
    <property type="project" value="UniProtKB-UniRule"/>
</dbReference>
<dbReference type="NCBIfam" id="TIGR00494">
    <property type="entry name" value="crcB"/>
    <property type="match status" value="1"/>
</dbReference>
<feature type="binding site" evidence="10">
    <location>
        <position position="68"/>
    </location>
    <ligand>
        <name>Na(+)</name>
        <dbReference type="ChEBI" id="CHEBI:29101"/>
        <note>structural</note>
    </ligand>
</feature>
<keyword evidence="10" id="KW-0406">Ion transport</keyword>
<evidence type="ECO:0000256" key="3">
    <source>
        <dbReference type="ARBA" id="ARBA00022692"/>
    </source>
</evidence>
<dbReference type="AlphaFoldDB" id="A0A1H0ZK70"/>
<dbReference type="GO" id="GO:0046872">
    <property type="term" value="F:metal ion binding"/>
    <property type="evidence" value="ECO:0007669"/>
    <property type="project" value="UniProtKB-KW"/>
</dbReference>
<keyword evidence="10" id="KW-0479">Metal-binding</keyword>
<accession>A0A1H0ZK70</accession>
<dbReference type="Pfam" id="PF02537">
    <property type="entry name" value="CRCB"/>
    <property type="match status" value="1"/>
</dbReference>
<sequence>MNIILVALGGFLGSIARYYISLKANKRLIGTWTANITGSIVLALLFRYYLDNSISEWLWVFLGVGFCGAYTTFSTFGNETIKLILEKRYWLAIGYVLSSLTVSVLFVYLLI</sequence>
<keyword evidence="10" id="KW-0915">Sodium</keyword>
<evidence type="ECO:0000256" key="5">
    <source>
        <dbReference type="ARBA" id="ARBA00023136"/>
    </source>
</evidence>
<dbReference type="GO" id="GO:0005886">
    <property type="term" value="C:plasma membrane"/>
    <property type="evidence" value="ECO:0007669"/>
    <property type="project" value="UniProtKB-SubCell"/>
</dbReference>
<dbReference type="GO" id="GO:0062054">
    <property type="term" value="F:fluoride channel activity"/>
    <property type="evidence" value="ECO:0007669"/>
    <property type="project" value="UniProtKB-UniRule"/>
</dbReference>
<feature type="transmembrane region" description="Helical" evidence="10">
    <location>
        <begin position="57"/>
        <end position="77"/>
    </location>
</feature>
<evidence type="ECO:0000256" key="4">
    <source>
        <dbReference type="ARBA" id="ARBA00022989"/>
    </source>
</evidence>
<keyword evidence="6 10" id="KW-0407">Ion channel</keyword>
<dbReference type="EMBL" id="FNKD01000001">
    <property type="protein sequence ID" value="SDQ27476.1"/>
    <property type="molecule type" value="Genomic_DNA"/>
</dbReference>